<comment type="catalytic activity">
    <reaction evidence="9">
        <text>N(4)-(alpha-D-Man-(1-&gt;2)-alpha-D-Man-(1-&gt;2)-alpha-D-Man-(1-&gt;3)-[alpha-D-Man-(1-&gt;2)-alpha-D-Man-(1-&gt;3)-[alpha-D-Man-(1-&gt;2)-alpha-D-Man-(1-&gt;6)]-alpha-D-Man-(1-&gt;6)]-beta-D-Man-(1-&gt;4)-beta-D-GlcNAc-(1-&gt;4)-beta-D-GlcNAc)-L-asparaginyl-[protein] (N-glucan mannose isomer 9A1,2,3B1,2,3) + 4 H2O = N(4)-(alpha-D-Man-(1-&gt;3)-[alpha-D-Man-(1-&gt;3)-[alpha-D-Man-(1-&gt;6)]-alpha-D-Man-(1-&gt;6)]-beta-D-Man-(1-&gt;4)-beta-D-GlcNAc-(1-&gt;4)-beta-D-GlcNAc)-L-asparaginyl-[protein] (N-glucan mannose isomer 5A1,2) + 4 beta-D-mannose</text>
        <dbReference type="Rhea" id="RHEA:56008"/>
        <dbReference type="Rhea" id="RHEA-COMP:14356"/>
        <dbReference type="Rhea" id="RHEA-COMP:14367"/>
        <dbReference type="ChEBI" id="CHEBI:15377"/>
        <dbReference type="ChEBI" id="CHEBI:28563"/>
        <dbReference type="ChEBI" id="CHEBI:59087"/>
        <dbReference type="ChEBI" id="CHEBI:139493"/>
        <dbReference type="EC" id="3.2.1.113"/>
    </reaction>
</comment>
<evidence type="ECO:0000256" key="5">
    <source>
        <dbReference type="ARBA" id="ARBA00022801"/>
    </source>
</evidence>
<reference evidence="14 15" key="1">
    <citation type="submission" date="2016-10" db="EMBL/GenBank/DDBJ databases">
        <authorList>
            <person name="Cai Z."/>
        </authorList>
    </citation>
    <scope>NUCLEOTIDE SEQUENCE [LARGE SCALE GENOMIC DNA]</scope>
</reference>
<dbReference type="Gene3D" id="1.50.10.10">
    <property type="match status" value="1"/>
</dbReference>
<evidence type="ECO:0000256" key="1">
    <source>
        <dbReference type="ARBA" id="ARBA00001913"/>
    </source>
</evidence>
<gene>
    <name evidence="14" type="ORF">BQ4739_LOCUS4258</name>
</gene>
<protein>
    <recommendedName>
        <fullName evidence="11">alpha-1,2-Mannosidase</fullName>
        <ecNumber evidence="11">3.2.1.-</ecNumber>
    </recommendedName>
</protein>
<dbReference type="SUPFAM" id="SSF48225">
    <property type="entry name" value="Seven-hairpin glycosidases"/>
    <property type="match status" value="1"/>
</dbReference>
<dbReference type="Proteomes" id="UP000256970">
    <property type="component" value="Unassembled WGS sequence"/>
</dbReference>
<accession>A0A383VH27</accession>
<dbReference type="GO" id="GO:0005975">
    <property type="term" value="P:carbohydrate metabolic process"/>
    <property type="evidence" value="ECO:0007669"/>
    <property type="project" value="InterPro"/>
</dbReference>
<evidence type="ECO:0000256" key="12">
    <source>
        <dbReference type="SAM" id="MobiDB-lite"/>
    </source>
</evidence>
<dbReference type="PANTHER" id="PTHR11742">
    <property type="entry name" value="MANNOSYL-OLIGOSACCHARIDE ALPHA-1,2-MANNOSIDASE-RELATED"/>
    <property type="match status" value="1"/>
</dbReference>
<evidence type="ECO:0000256" key="4">
    <source>
        <dbReference type="ARBA" id="ARBA00022723"/>
    </source>
</evidence>
<feature type="compositionally biased region" description="Basic and acidic residues" evidence="12">
    <location>
        <begin position="583"/>
        <end position="596"/>
    </location>
</feature>
<dbReference type="GO" id="GO:0016020">
    <property type="term" value="C:membrane"/>
    <property type="evidence" value="ECO:0007669"/>
    <property type="project" value="InterPro"/>
</dbReference>
<keyword evidence="7 10" id="KW-1015">Disulfide bond</keyword>
<dbReference type="AlphaFoldDB" id="A0A383VH27"/>
<dbReference type="InterPro" id="IPR036026">
    <property type="entry name" value="Seven-hairpin_glycosidases"/>
</dbReference>
<dbReference type="GO" id="GO:0005509">
    <property type="term" value="F:calcium ion binding"/>
    <property type="evidence" value="ECO:0007669"/>
    <property type="project" value="InterPro"/>
</dbReference>
<dbReference type="InterPro" id="IPR001382">
    <property type="entry name" value="Glyco_hydro_47"/>
</dbReference>
<dbReference type="GO" id="GO:0005783">
    <property type="term" value="C:endoplasmic reticulum"/>
    <property type="evidence" value="ECO:0007669"/>
    <property type="project" value="TreeGrafter"/>
</dbReference>
<comment type="similarity">
    <text evidence="3 11">Belongs to the glycosyl hydrolase 47 family.</text>
</comment>
<dbReference type="EC" id="3.2.1.-" evidence="11"/>
<dbReference type="GO" id="GO:0005768">
    <property type="term" value="C:endosome"/>
    <property type="evidence" value="ECO:0007669"/>
    <property type="project" value="TreeGrafter"/>
</dbReference>
<feature type="region of interest" description="Disordered" evidence="12">
    <location>
        <begin position="687"/>
        <end position="796"/>
    </location>
</feature>
<keyword evidence="11" id="KW-0326">Glycosidase</keyword>
<dbReference type="PRINTS" id="PR00747">
    <property type="entry name" value="GLYHDRLASE47"/>
</dbReference>
<keyword evidence="5 11" id="KW-0378">Hydrolase</keyword>
<evidence type="ECO:0000256" key="6">
    <source>
        <dbReference type="ARBA" id="ARBA00022837"/>
    </source>
</evidence>
<keyword evidence="13" id="KW-0812">Transmembrane</keyword>
<feature type="non-terminal residue" evidence="14">
    <location>
        <position position="816"/>
    </location>
</feature>
<keyword evidence="15" id="KW-1185">Reference proteome</keyword>
<organism evidence="14 15">
    <name type="scientific">Tetradesmus obliquus</name>
    <name type="common">Green alga</name>
    <name type="synonym">Acutodesmus obliquus</name>
    <dbReference type="NCBI Taxonomy" id="3088"/>
    <lineage>
        <taxon>Eukaryota</taxon>
        <taxon>Viridiplantae</taxon>
        <taxon>Chlorophyta</taxon>
        <taxon>core chlorophytes</taxon>
        <taxon>Chlorophyceae</taxon>
        <taxon>CS clade</taxon>
        <taxon>Sphaeropleales</taxon>
        <taxon>Scenedesmaceae</taxon>
        <taxon>Tetradesmus</taxon>
    </lineage>
</organism>
<keyword evidence="13" id="KW-0472">Membrane</keyword>
<feature type="transmembrane region" description="Helical" evidence="13">
    <location>
        <begin position="32"/>
        <end position="58"/>
    </location>
</feature>
<keyword evidence="6" id="KW-0106">Calcium</keyword>
<comment type="catalytic activity">
    <reaction evidence="8">
        <text>N(4)-(alpha-D-Man-(1-&gt;2)-alpha-D-Man-(1-&gt;2)-alpha-D-Man-(1-&gt;3)-[alpha-D-Man-(1-&gt;3)-[alpha-D-Man-(1-&gt;2)-alpha-D-Man-(1-&gt;6)]-alpha-D-Man-(1-&gt;6)]-beta-D-Man-(1-&gt;4)-beta-D-GlcNAc-(1-&gt;4)-beta-D-GlcNAc)-L-asparaginyl-[protein] (N-glucan mannose isomer 8A1,2,3B1,3) + 3 H2O = N(4)-(alpha-D-Man-(1-&gt;3)-[alpha-D-Man-(1-&gt;3)-[alpha-D-Man-(1-&gt;6)]-alpha-D-Man-(1-&gt;6)]-beta-D-Man-(1-&gt;4)-beta-D-GlcNAc-(1-&gt;4)-beta-D-GlcNAc)-L-asparaginyl-[protein] (N-glucan mannose isomer 5A1,2) + 3 beta-D-mannose</text>
        <dbReference type="Rhea" id="RHEA:56028"/>
        <dbReference type="Rhea" id="RHEA-COMP:14358"/>
        <dbReference type="Rhea" id="RHEA-COMP:14367"/>
        <dbReference type="ChEBI" id="CHEBI:15377"/>
        <dbReference type="ChEBI" id="CHEBI:28563"/>
        <dbReference type="ChEBI" id="CHEBI:59087"/>
        <dbReference type="ChEBI" id="CHEBI:60628"/>
        <dbReference type="EC" id="3.2.1.113"/>
    </reaction>
</comment>
<feature type="disulfide bond" evidence="10">
    <location>
        <begin position="465"/>
        <end position="501"/>
    </location>
</feature>
<evidence type="ECO:0000313" key="14">
    <source>
        <dbReference type="EMBL" id="SZX63706.1"/>
    </source>
</evidence>
<feature type="compositionally biased region" description="Acidic residues" evidence="12">
    <location>
        <begin position="763"/>
        <end position="782"/>
    </location>
</feature>
<comment type="cofactor">
    <cofactor evidence="1">
        <name>Ca(2+)</name>
        <dbReference type="ChEBI" id="CHEBI:29108"/>
    </cofactor>
</comment>
<keyword evidence="13" id="KW-1133">Transmembrane helix</keyword>
<evidence type="ECO:0000256" key="11">
    <source>
        <dbReference type="RuleBase" id="RU361193"/>
    </source>
</evidence>
<proteinExistence type="inferred from homology"/>
<dbReference type="InterPro" id="IPR050749">
    <property type="entry name" value="Glycosyl_Hydrolase_47"/>
</dbReference>
<feature type="compositionally biased region" description="Low complexity" evidence="12">
    <location>
        <begin position="556"/>
        <end position="568"/>
    </location>
</feature>
<feature type="compositionally biased region" description="Low complexity" evidence="12">
    <location>
        <begin position="752"/>
        <end position="762"/>
    </location>
</feature>
<evidence type="ECO:0000256" key="13">
    <source>
        <dbReference type="SAM" id="Phobius"/>
    </source>
</evidence>
<sequence>MALKQQPANAGLPRRAPTPFEKTHSKTGWERFYIVAVAVSVSALLATLITFGVLNFLMSDVQLPSQHAFGELQGAVTLQQPDLKTAPQQQMDGRGGAALLNATAPAAANTSLTAHSPAAAPLIQPPPAVWTYPLEYLKGYYQLPPQDTSPRCQQSKICDGDHSCGPDGLGCITSAKERQDKVRNAIAWAWAGYRQHAWGHDEVNGLSKTPRGWFNMGLTIVDSLDTLMIAGLHEEVQQARHWVANHLQFKDGNNVQFFEVNIRILGGLLSAYYLSDGDDLYLHKAQQLADRLMVAFNTSSGIPVTYVQFADAEGRKHSSHGDSGTNAAEAGTISMEFTTIGRLLGRDDMFDAGNEFWYVLMTSQNFSGLYCMGLHTQDGHCTDPKMSIGSAADSMYEYMIKQWVLSNKTQEVPLQLYKEAMVGVRKFLLRHIYDGTAHMSFVSEAHGNSYNDISATNDRFEHLTCFAGGMFLLGRMHNISTKLHDDDFDDGEVGARIGRACYEMYHQVPSGVAPDSIQYTRADGGTLPPNDHSARSRMAPPKLKGPRKRTQHKKAPAAAAKAPKGDAAVQHAPKPADAAGAVEKPEQAKRAPKPEDAAQQVQPGVIAHAPKPEDVTAQQQAAEHAPVDAVGGQAPAKRRLMGGTEVLQQLGAQKQQQLQQALQVASKQAGGAEVLDDQLQQAVQQQLAEMKQQQDALQQQADAQDSEQQELQLQDAEGPDDNDVAAAAAAAAAEGEGEQLQGAVRRLMAEGDAAPADEAAAPADDDSADAPDADSAPDDDAAPDAPDNTAEASKQAVTASYHLRWCQDPHVTILSQ</sequence>
<evidence type="ECO:0000256" key="7">
    <source>
        <dbReference type="ARBA" id="ARBA00023157"/>
    </source>
</evidence>
<evidence type="ECO:0000313" key="15">
    <source>
        <dbReference type="Proteomes" id="UP000256970"/>
    </source>
</evidence>
<feature type="compositionally biased region" description="Basic residues" evidence="12">
    <location>
        <begin position="544"/>
        <end position="555"/>
    </location>
</feature>
<dbReference type="EMBL" id="FNXT01000338">
    <property type="protein sequence ID" value="SZX63706.1"/>
    <property type="molecule type" value="Genomic_DNA"/>
</dbReference>
<feature type="compositionally biased region" description="Low complexity" evidence="12">
    <location>
        <begin position="687"/>
        <end position="703"/>
    </location>
</feature>
<evidence type="ECO:0000256" key="10">
    <source>
        <dbReference type="PIRSR" id="PIRSR601382-3"/>
    </source>
</evidence>
<dbReference type="Pfam" id="PF01532">
    <property type="entry name" value="Glyco_hydro_47"/>
    <property type="match status" value="1"/>
</dbReference>
<dbReference type="GO" id="GO:0004571">
    <property type="term" value="F:mannosyl-oligosaccharide 1,2-alpha-mannosidase activity"/>
    <property type="evidence" value="ECO:0007669"/>
    <property type="project" value="UniProtKB-EC"/>
</dbReference>
<evidence type="ECO:0000256" key="9">
    <source>
        <dbReference type="ARBA" id="ARBA00048605"/>
    </source>
</evidence>
<dbReference type="InterPro" id="IPR012341">
    <property type="entry name" value="6hp_glycosidase-like_sf"/>
</dbReference>
<feature type="region of interest" description="Disordered" evidence="12">
    <location>
        <begin position="1"/>
        <end position="23"/>
    </location>
</feature>
<keyword evidence="4" id="KW-0479">Metal-binding</keyword>
<comment type="pathway">
    <text evidence="2">Protein modification; protein glycosylation.</text>
</comment>
<feature type="region of interest" description="Disordered" evidence="12">
    <location>
        <begin position="514"/>
        <end position="600"/>
    </location>
</feature>
<evidence type="ECO:0000256" key="3">
    <source>
        <dbReference type="ARBA" id="ARBA00007658"/>
    </source>
</evidence>
<dbReference type="STRING" id="3088.A0A383VH27"/>
<dbReference type="GO" id="GO:0005802">
    <property type="term" value="C:trans-Golgi network"/>
    <property type="evidence" value="ECO:0007669"/>
    <property type="project" value="TreeGrafter"/>
</dbReference>
<name>A0A383VH27_TETOB</name>
<dbReference type="PANTHER" id="PTHR11742:SF55">
    <property type="entry name" value="ENDOPLASMIC RETICULUM MANNOSYL-OLIGOSACCHARIDE 1,2-ALPHA-MANNOSIDASE"/>
    <property type="match status" value="1"/>
</dbReference>
<evidence type="ECO:0000256" key="8">
    <source>
        <dbReference type="ARBA" id="ARBA00047669"/>
    </source>
</evidence>
<evidence type="ECO:0000256" key="2">
    <source>
        <dbReference type="ARBA" id="ARBA00004922"/>
    </source>
</evidence>